<feature type="transmembrane region" description="Helical" evidence="1">
    <location>
        <begin position="30"/>
        <end position="54"/>
    </location>
</feature>
<dbReference type="STRING" id="1797582.A2442_00875"/>
<dbReference type="EMBL" id="MFAE01000006">
    <property type="protein sequence ID" value="OGD67305.1"/>
    <property type="molecule type" value="Genomic_DNA"/>
</dbReference>
<keyword evidence="1" id="KW-0812">Transmembrane</keyword>
<organism evidence="2 3">
    <name type="scientific">Candidatus Campbellbacteria bacterium RIFOXYC2_FULL_35_25</name>
    <dbReference type="NCBI Taxonomy" id="1797582"/>
    <lineage>
        <taxon>Bacteria</taxon>
        <taxon>Candidatus Campbelliibacteriota</taxon>
    </lineage>
</organism>
<reference evidence="2 3" key="1">
    <citation type="journal article" date="2016" name="Nat. Commun.">
        <title>Thousands of microbial genomes shed light on interconnected biogeochemical processes in an aquifer system.</title>
        <authorList>
            <person name="Anantharaman K."/>
            <person name="Brown C.T."/>
            <person name="Hug L.A."/>
            <person name="Sharon I."/>
            <person name="Castelle C.J."/>
            <person name="Probst A.J."/>
            <person name="Thomas B.C."/>
            <person name="Singh A."/>
            <person name="Wilkins M.J."/>
            <person name="Karaoz U."/>
            <person name="Brodie E.L."/>
            <person name="Williams K.H."/>
            <person name="Hubbard S.S."/>
            <person name="Banfield J.F."/>
        </authorList>
    </citation>
    <scope>NUCLEOTIDE SEQUENCE [LARGE SCALE GENOMIC DNA]</scope>
</reference>
<sequence length="199" mass="23288">MRGFFCTLRKLDKMINLLPEEKKKTIFYEFILRLIIVFFFFSFFSICVAFILLMPSYFLSNFKESDAITKISLLQKANGEKDEDFYRNILINEKIKLDLLNKKNEIDASEIINEIVVTKPENVEIRSFFYEKKDESKTEKGSITLVVNGVAQKRSTLIDFVNLLKENNNFVEIDFPVSSLVKDDEVDFSLKILVKANYE</sequence>
<name>A0A1F5EIV4_9BACT</name>
<evidence type="ECO:0000256" key="1">
    <source>
        <dbReference type="SAM" id="Phobius"/>
    </source>
</evidence>
<keyword evidence="1" id="KW-0472">Membrane</keyword>
<dbReference type="AlphaFoldDB" id="A0A1F5EIV4"/>
<evidence type="ECO:0000313" key="2">
    <source>
        <dbReference type="EMBL" id="OGD67305.1"/>
    </source>
</evidence>
<gene>
    <name evidence="2" type="ORF">A2442_00875</name>
</gene>
<comment type="caution">
    <text evidence="2">The sequence shown here is derived from an EMBL/GenBank/DDBJ whole genome shotgun (WGS) entry which is preliminary data.</text>
</comment>
<accession>A0A1F5EIV4</accession>
<keyword evidence="1" id="KW-1133">Transmembrane helix</keyword>
<evidence type="ECO:0000313" key="3">
    <source>
        <dbReference type="Proteomes" id="UP000179003"/>
    </source>
</evidence>
<protein>
    <submittedName>
        <fullName evidence="2">Uncharacterized protein</fullName>
    </submittedName>
</protein>
<proteinExistence type="predicted"/>
<dbReference type="Proteomes" id="UP000179003">
    <property type="component" value="Unassembled WGS sequence"/>
</dbReference>